<keyword evidence="4" id="KW-1185">Reference proteome</keyword>
<dbReference type="AlphaFoldDB" id="A0A5B8XVE9"/>
<name>A0A5B8XVE9_9DELT</name>
<reference evidence="3 4" key="1">
    <citation type="submission" date="2019-08" db="EMBL/GenBank/DDBJ databases">
        <authorList>
            <person name="Liang Q."/>
        </authorList>
    </citation>
    <scope>NUCLEOTIDE SEQUENCE [LARGE SCALE GENOMIC DNA]</scope>
    <source>
        <strain evidence="3 4">V1718</strain>
    </source>
</reference>
<evidence type="ECO:0000313" key="3">
    <source>
        <dbReference type="EMBL" id="QED28908.1"/>
    </source>
</evidence>
<sequence>MEGTQRSKSVCEAYGVLGSADSMKIALISDIHLAPGGLNRCGVPIAQIGEVLDELERTHDRLVVGGDLYDLSRPALLGAWRAHRELMLREFGEVLERLEAYEAVFGNHDFARRELGSKEVLSFKGRVLATLLHGHQFDGGIKRIPGLAASANWVSGWAARLGVDELGRALGAVPVLLESQRNLDANLRGLLAYNRVSPAQILITGHTHLLRACRIEGVVLVNSGCWEREPQWVSLDLDAGTVELNRMVNGRVIGNRVNAGPR</sequence>
<dbReference type="Pfam" id="PF12850">
    <property type="entry name" value="Metallophos_2"/>
    <property type="match status" value="1"/>
</dbReference>
<dbReference type="RefSeq" id="WP_146961750.1">
    <property type="nucleotide sequence ID" value="NZ_CP042467.1"/>
</dbReference>
<dbReference type="InterPro" id="IPR029052">
    <property type="entry name" value="Metallo-depent_PP-like"/>
</dbReference>
<proteinExistence type="inferred from homology"/>
<feature type="domain" description="Calcineurin-like phosphoesterase" evidence="2">
    <location>
        <begin position="23"/>
        <end position="228"/>
    </location>
</feature>
<dbReference type="SUPFAM" id="SSF56300">
    <property type="entry name" value="Metallo-dependent phosphatases"/>
    <property type="match status" value="1"/>
</dbReference>
<organism evidence="3 4">
    <name type="scientific">Microvenator marinus</name>
    <dbReference type="NCBI Taxonomy" id="2600177"/>
    <lineage>
        <taxon>Bacteria</taxon>
        <taxon>Deltaproteobacteria</taxon>
        <taxon>Bradymonadales</taxon>
        <taxon>Microvenatoraceae</taxon>
        <taxon>Microvenator</taxon>
    </lineage>
</organism>
<dbReference type="OrthoDB" id="9802481at2"/>
<protein>
    <submittedName>
        <fullName evidence="3">Metallophosphoesterase family protein</fullName>
    </submittedName>
</protein>
<dbReference type="EMBL" id="CP042467">
    <property type="protein sequence ID" value="QED28908.1"/>
    <property type="molecule type" value="Genomic_DNA"/>
</dbReference>
<dbReference type="Gene3D" id="3.60.21.10">
    <property type="match status" value="1"/>
</dbReference>
<gene>
    <name evidence="3" type="ORF">FRD01_17010</name>
</gene>
<evidence type="ECO:0000256" key="1">
    <source>
        <dbReference type="ARBA" id="ARBA00008950"/>
    </source>
</evidence>
<dbReference type="Proteomes" id="UP000321595">
    <property type="component" value="Chromosome"/>
</dbReference>
<accession>A0A5B8XVE9</accession>
<comment type="similarity">
    <text evidence="1">Belongs to the metallophosphoesterase superfamily. YfcE family.</text>
</comment>
<dbReference type="InterPro" id="IPR024654">
    <property type="entry name" value="Calcineurin-like_PHP_lpxH"/>
</dbReference>
<evidence type="ECO:0000313" key="4">
    <source>
        <dbReference type="Proteomes" id="UP000321595"/>
    </source>
</evidence>
<evidence type="ECO:0000259" key="2">
    <source>
        <dbReference type="Pfam" id="PF12850"/>
    </source>
</evidence>
<dbReference type="KEGG" id="bbae:FRD01_17010"/>